<sequence length="326" mass="36971">MDSSAKPFVQQFGGSYLANFGLEEPTTTTQATPTRRKRKAQSESEADTESEPKYIQDVSSARILPIASGKKKRDTEVLNPTTLECLPVGKEYRIGNGIFISKSSLYKIEFDDYTLITDAPFKIENAPKELKPLLRKRWIYKLHVNSTLAPIIKRSVLLDRVIGGQILAYRYTECSVAGNSCVYYGFVPTIAKTFQDSHSTCYVAAKELWPRRLFIYLKVGYSCNCGEKNCTTWNGDTVNYPTREAFCAKKIKWDRLYIMMGDSDKSCLEIIRPFRSCEVCAQCFACSNSMDFCRKHKKCTHKTAKPLADIAAIMPSNMKMCAKYRV</sequence>
<dbReference type="RefSeq" id="YP_009553439.1">
    <property type="nucleotide sequence ID" value="NC_040789.1"/>
</dbReference>
<accession>A0A2H4T2R0</accession>
<dbReference type="GeneID" id="41701446"/>
<feature type="region of interest" description="Disordered" evidence="1">
    <location>
        <begin position="20"/>
        <end position="53"/>
    </location>
</feature>
<proteinExistence type="predicted"/>
<dbReference type="KEGG" id="vg:41701446"/>
<dbReference type="EMBL" id="KY457233">
    <property type="protein sequence ID" value="ATY70214.1"/>
    <property type="molecule type" value="Genomic_DNA"/>
</dbReference>
<dbReference type="Proteomes" id="UP000289333">
    <property type="component" value="Segment"/>
</dbReference>
<dbReference type="OrthoDB" id="11546at10239"/>
<evidence type="ECO:0000313" key="3">
    <source>
        <dbReference type="Proteomes" id="UP000289333"/>
    </source>
</evidence>
<keyword evidence="3" id="KW-1185">Reference proteome</keyword>
<evidence type="ECO:0000313" key="2">
    <source>
        <dbReference type="EMBL" id="ATY70214.1"/>
    </source>
</evidence>
<reference evidence="2" key="1">
    <citation type="journal article" date="2021" name="Virus">
        <title>The discovery, distribution and diversity of DNA viruses associated with Drosophila melanogaster in Europe.</title>
        <authorList>
            <person name="Wallace M.A."/>
            <person name="Coffman K.A."/>
            <person name="Gilbert C."/>
            <person name="Ravindran S."/>
            <person name="Albery G.F."/>
            <person name="Abbott J."/>
            <person name="Argyridou E."/>
            <person name="Bellosta P."/>
            <person name="Betancourt A.J."/>
            <person name="Colinet H."/>
            <person name="Eric K."/>
            <person name="Glaser-Schmitt A."/>
            <person name="Grath S."/>
            <person name="Jelic M."/>
            <person name="Kankare M."/>
            <person name="Kozeretska I."/>
            <person name="Loeschcke V."/>
            <person name="Montchamp-Moreau C."/>
            <person name="Ometto L."/>
            <person name="Onder B.S."/>
            <person name="Orengo D.J."/>
            <person name="Parsch J."/>
            <person name="Pascual M."/>
            <person name="Patenkovic A."/>
            <person name="Puerma E."/>
            <person name="Ritchie M.G."/>
            <person name="Rota-Stabelli O."/>
            <person name="Schou M.F."/>
            <person name="Serga S.V."/>
            <person name="Stamenkovic-Radak M."/>
            <person name="Tanaskovic M."/>
            <person name="Veselinovic M.S."/>
            <person name="Vieira J."/>
            <person name="Vieira C.P."/>
            <person name="Kapun M."/>
            <person name="Flatt T."/>
            <person name="Gonzalez J."/>
            <person name="Staubach F."/>
            <person name="Obbard D.J."/>
        </authorList>
    </citation>
    <scope>NUCLEOTIDE SEQUENCE</scope>
    <source>
        <strain evidence="2">DrosEU28 Tomelloso 2015</strain>
    </source>
</reference>
<protein>
    <submittedName>
        <fullName evidence="2">GrBNV gp09-like protein</fullName>
    </submittedName>
</protein>
<evidence type="ECO:0000256" key="1">
    <source>
        <dbReference type="SAM" id="MobiDB-lite"/>
    </source>
</evidence>
<name>A0A2H4T2R0_9VIRU</name>
<organism evidence="2">
    <name type="scientific">Tomelloso virus</name>
    <dbReference type="NCBI Taxonomy" id="2053981"/>
    <lineage>
        <taxon>Viruses</taxon>
        <taxon>Viruses incertae sedis</taxon>
        <taxon>Naldaviricetes</taxon>
        <taxon>Lefavirales</taxon>
        <taxon>Nudiviridae</taxon>
        <taxon>Alphanudivirus</taxon>
        <taxon>Alphanudivirus alterdromelanogasteris</taxon>
    </lineage>
</organism>